<keyword evidence="8" id="KW-0325">Glycoprotein</keyword>
<evidence type="ECO:0000256" key="10">
    <source>
        <dbReference type="ARBA" id="ARBA00025478"/>
    </source>
</evidence>
<feature type="transmembrane region" description="Helical" evidence="12">
    <location>
        <begin position="235"/>
        <end position="256"/>
    </location>
</feature>
<evidence type="ECO:0000256" key="8">
    <source>
        <dbReference type="ARBA" id="ARBA00023180"/>
    </source>
</evidence>
<dbReference type="PANTHER" id="PTHR45695">
    <property type="entry name" value="LEUCOKININ RECEPTOR-RELATED"/>
    <property type="match status" value="1"/>
</dbReference>
<evidence type="ECO:0000256" key="1">
    <source>
        <dbReference type="ARBA" id="ARBA00004141"/>
    </source>
</evidence>
<accession>A0ABD3WX66</accession>
<evidence type="ECO:0000256" key="9">
    <source>
        <dbReference type="ARBA" id="ARBA00023224"/>
    </source>
</evidence>
<keyword evidence="4 11" id="KW-0297">G-protein coupled receptor</keyword>
<comment type="function">
    <text evidence="10">Receptor for NPAF (A-18-F-amide) and NPFF (F-8-F-amide) neuropeptides, also known as morphine-modulating peptides. Can also be activated by a variety of naturally occurring or synthetic FMRF-amide like ligands. This receptor mediates its action by association with G proteins that activate a phosphatidylinositol-calcium second messenger system.</text>
</comment>
<dbReference type="Pfam" id="PF00001">
    <property type="entry name" value="7tm_1"/>
    <property type="match status" value="1"/>
</dbReference>
<reference evidence="14 15" key="1">
    <citation type="submission" date="2024-11" db="EMBL/GenBank/DDBJ databases">
        <title>Chromosome-level genome assembly of the freshwater bivalve Anodonta woodiana.</title>
        <authorList>
            <person name="Chen X."/>
        </authorList>
    </citation>
    <scope>NUCLEOTIDE SEQUENCE [LARGE SCALE GENOMIC DNA]</scope>
    <source>
        <strain evidence="14">MN2024</strain>
        <tissue evidence="14">Gills</tissue>
    </source>
</reference>
<dbReference type="EMBL" id="JBJQND010000005">
    <property type="protein sequence ID" value="KAL3877946.1"/>
    <property type="molecule type" value="Genomic_DNA"/>
</dbReference>
<proteinExistence type="inferred from homology"/>
<evidence type="ECO:0000256" key="12">
    <source>
        <dbReference type="SAM" id="Phobius"/>
    </source>
</evidence>
<keyword evidence="7 11" id="KW-0675">Receptor</keyword>
<evidence type="ECO:0000313" key="15">
    <source>
        <dbReference type="Proteomes" id="UP001634394"/>
    </source>
</evidence>
<evidence type="ECO:0000256" key="3">
    <source>
        <dbReference type="ARBA" id="ARBA00022989"/>
    </source>
</evidence>
<dbReference type="PROSITE" id="PS50262">
    <property type="entry name" value="G_PROTEIN_RECEP_F1_2"/>
    <property type="match status" value="1"/>
</dbReference>
<feature type="transmembrane region" description="Helical" evidence="12">
    <location>
        <begin position="21"/>
        <end position="45"/>
    </location>
</feature>
<dbReference type="SUPFAM" id="SSF81321">
    <property type="entry name" value="Family A G protein-coupled receptor-like"/>
    <property type="match status" value="1"/>
</dbReference>
<evidence type="ECO:0000256" key="4">
    <source>
        <dbReference type="ARBA" id="ARBA00023040"/>
    </source>
</evidence>
<dbReference type="Proteomes" id="UP001634394">
    <property type="component" value="Unassembled WGS sequence"/>
</dbReference>
<comment type="similarity">
    <text evidence="11">Belongs to the G-protein coupled receptor 1 family.</text>
</comment>
<dbReference type="PRINTS" id="PR01570">
    <property type="entry name" value="NPFFRECEPTOR"/>
</dbReference>
<dbReference type="AlphaFoldDB" id="A0ABD3WX66"/>
<keyword evidence="9 11" id="KW-0807">Transducer</keyword>
<dbReference type="PRINTS" id="PR00237">
    <property type="entry name" value="GPCRRHODOPSN"/>
</dbReference>
<organism evidence="14 15">
    <name type="scientific">Sinanodonta woodiana</name>
    <name type="common">Chinese pond mussel</name>
    <name type="synonym">Anodonta woodiana</name>
    <dbReference type="NCBI Taxonomy" id="1069815"/>
    <lineage>
        <taxon>Eukaryota</taxon>
        <taxon>Metazoa</taxon>
        <taxon>Spiralia</taxon>
        <taxon>Lophotrochozoa</taxon>
        <taxon>Mollusca</taxon>
        <taxon>Bivalvia</taxon>
        <taxon>Autobranchia</taxon>
        <taxon>Heteroconchia</taxon>
        <taxon>Palaeoheterodonta</taxon>
        <taxon>Unionida</taxon>
        <taxon>Unionoidea</taxon>
        <taxon>Unionidae</taxon>
        <taxon>Unioninae</taxon>
        <taxon>Sinanodonta</taxon>
    </lineage>
</organism>
<evidence type="ECO:0000256" key="6">
    <source>
        <dbReference type="ARBA" id="ARBA00023157"/>
    </source>
</evidence>
<sequence>MNETHQPAEQSPTIPGHVKCVIIIMYSVITMIAVGGNGIVCYLVYAYKRLHTVPNYLIVNLASSDLIMATFCIPFTIVANVLNYWPFGAAMCPIVLYVQVMAVFLNAYTLVAMSIDRYIVIVHPFKNRITIRQTFFVISGIWVLSLSIPLPTLFKARILYYSNTSGQCLEMWEDNTWQYKYSLVIMTLHYFGPVVLLIFSYSKIGYNIWVKNIQGDVRNKRRLQLAEAKQRMIKMMITVVVFYALCWLPLHVITIVGDNHPSIYNQLHGPILWHCFHWLAMSNSCYNPIIYIWMSPKFRTGLHLALQKCTRRRRSPCDSEENISQHVRVVLPQTELLQRQIAHRKAREKWKRNRHLQDKFDVLLSRNYMLPWKINSDT</sequence>
<evidence type="ECO:0000256" key="7">
    <source>
        <dbReference type="ARBA" id="ARBA00023170"/>
    </source>
</evidence>
<gene>
    <name evidence="14" type="ORF">ACJMK2_035587</name>
</gene>
<protein>
    <recommendedName>
        <fullName evidence="13">G-protein coupled receptors family 1 profile domain-containing protein</fullName>
    </recommendedName>
</protein>
<keyword evidence="6" id="KW-1015">Disulfide bond</keyword>
<dbReference type="InterPro" id="IPR005395">
    <property type="entry name" value="NPFF_rcpt"/>
</dbReference>
<dbReference type="GO" id="GO:0016020">
    <property type="term" value="C:membrane"/>
    <property type="evidence" value="ECO:0007669"/>
    <property type="project" value="UniProtKB-SubCell"/>
</dbReference>
<evidence type="ECO:0000259" key="13">
    <source>
        <dbReference type="PROSITE" id="PS50262"/>
    </source>
</evidence>
<feature type="domain" description="G-protein coupled receptors family 1 profile" evidence="13">
    <location>
        <begin position="36"/>
        <end position="291"/>
    </location>
</feature>
<feature type="transmembrane region" description="Helical" evidence="12">
    <location>
        <begin position="94"/>
        <end position="115"/>
    </location>
</feature>
<dbReference type="PROSITE" id="PS00237">
    <property type="entry name" value="G_PROTEIN_RECEP_F1_1"/>
    <property type="match status" value="1"/>
</dbReference>
<keyword evidence="5 12" id="KW-0472">Membrane</keyword>
<evidence type="ECO:0000256" key="5">
    <source>
        <dbReference type="ARBA" id="ARBA00023136"/>
    </source>
</evidence>
<evidence type="ECO:0000256" key="11">
    <source>
        <dbReference type="RuleBase" id="RU000688"/>
    </source>
</evidence>
<keyword evidence="15" id="KW-1185">Reference proteome</keyword>
<feature type="transmembrane region" description="Helical" evidence="12">
    <location>
        <begin position="276"/>
        <end position="294"/>
    </location>
</feature>
<dbReference type="InterPro" id="IPR000276">
    <property type="entry name" value="GPCR_Rhodpsn"/>
</dbReference>
<dbReference type="SMART" id="SM01381">
    <property type="entry name" value="7TM_GPCR_Srsx"/>
    <property type="match status" value="1"/>
</dbReference>
<keyword evidence="3 12" id="KW-1133">Transmembrane helix</keyword>
<evidence type="ECO:0000256" key="2">
    <source>
        <dbReference type="ARBA" id="ARBA00022692"/>
    </source>
</evidence>
<name>A0ABD3WX66_SINWO</name>
<dbReference type="InterPro" id="IPR017452">
    <property type="entry name" value="GPCR_Rhodpsn_7TM"/>
</dbReference>
<evidence type="ECO:0000313" key="14">
    <source>
        <dbReference type="EMBL" id="KAL3877946.1"/>
    </source>
</evidence>
<keyword evidence="2 11" id="KW-0812">Transmembrane</keyword>
<comment type="subcellular location">
    <subcellularLocation>
        <location evidence="1">Membrane</location>
        <topology evidence="1">Multi-pass membrane protein</topology>
    </subcellularLocation>
</comment>
<dbReference type="Gene3D" id="1.20.1070.10">
    <property type="entry name" value="Rhodopsin 7-helix transmembrane proteins"/>
    <property type="match status" value="1"/>
</dbReference>
<comment type="caution">
    <text evidence="14">The sequence shown here is derived from an EMBL/GenBank/DDBJ whole genome shotgun (WGS) entry which is preliminary data.</text>
</comment>
<feature type="transmembrane region" description="Helical" evidence="12">
    <location>
        <begin position="57"/>
        <end position="82"/>
    </location>
</feature>
<feature type="transmembrane region" description="Helical" evidence="12">
    <location>
        <begin position="135"/>
        <end position="154"/>
    </location>
</feature>
<dbReference type="PANTHER" id="PTHR45695:SF9">
    <property type="entry name" value="LEUCOKININ RECEPTOR"/>
    <property type="match status" value="1"/>
</dbReference>
<dbReference type="GO" id="GO:0004930">
    <property type="term" value="F:G protein-coupled receptor activity"/>
    <property type="evidence" value="ECO:0007669"/>
    <property type="project" value="UniProtKB-KW"/>
</dbReference>
<feature type="transmembrane region" description="Helical" evidence="12">
    <location>
        <begin position="181"/>
        <end position="201"/>
    </location>
</feature>